<dbReference type="Proteomes" id="UP000183180">
    <property type="component" value="Unassembled WGS sequence"/>
</dbReference>
<dbReference type="RefSeq" id="WP_074848271.1">
    <property type="nucleotide sequence ID" value="NZ_FNLM01000020.1"/>
</dbReference>
<reference evidence="1 2" key="1">
    <citation type="submission" date="2016-10" db="EMBL/GenBank/DDBJ databases">
        <authorList>
            <person name="de Groot N.N."/>
        </authorList>
    </citation>
    <scope>NUCLEOTIDE SEQUENCE [LARGE SCALE GENOMIC DNA]</scope>
    <source>
        <strain evidence="1 2">DSM 44215</strain>
    </source>
</reference>
<protein>
    <submittedName>
        <fullName evidence="1">Uncharacterized protein</fullName>
    </submittedName>
</protein>
<proteinExistence type="predicted"/>
<gene>
    <name evidence="1" type="ORF">SAMN04488548_12043</name>
</gene>
<dbReference type="STRING" id="158898.SAMN04488548_12043"/>
<accession>A0A1H2DSA6</accession>
<dbReference type="AlphaFoldDB" id="A0A1H2DSA6"/>
<evidence type="ECO:0000313" key="1">
    <source>
        <dbReference type="EMBL" id="SDT85664.1"/>
    </source>
</evidence>
<sequence>MTEDISQDELFRLTGRDVVLCPECGHGIDPHGTDPGGACGVGKCECMMSPNGIAYALINPEVTPAQKHYAEAERMLAFIEHDRNLTTTQHSEVAARAQVHATLAQAASLREVLESRATTRYHVTVQDEASSADAAAVSDLSVVRCELCETASQQRFVV</sequence>
<evidence type="ECO:0000313" key="2">
    <source>
        <dbReference type="Proteomes" id="UP000183180"/>
    </source>
</evidence>
<name>A0A1H2DSA6_9ACTN</name>
<organism evidence="1 2">
    <name type="scientific">Gordonia westfalica</name>
    <dbReference type="NCBI Taxonomy" id="158898"/>
    <lineage>
        <taxon>Bacteria</taxon>
        <taxon>Bacillati</taxon>
        <taxon>Actinomycetota</taxon>
        <taxon>Actinomycetes</taxon>
        <taxon>Mycobacteriales</taxon>
        <taxon>Gordoniaceae</taxon>
        <taxon>Gordonia</taxon>
    </lineage>
</organism>
<dbReference type="EMBL" id="FNLM01000020">
    <property type="protein sequence ID" value="SDT85664.1"/>
    <property type="molecule type" value="Genomic_DNA"/>
</dbReference>